<feature type="transmembrane region" description="Helical" evidence="5">
    <location>
        <begin position="152"/>
        <end position="171"/>
    </location>
</feature>
<organism evidence="6 7">
    <name type="scientific">Phytomonospora endophytica</name>
    <dbReference type="NCBI Taxonomy" id="714109"/>
    <lineage>
        <taxon>Bacteria</taxon>
        <taxon>Bacillati</taxon>
        <taxon>Actinomycetota</taxon>
        <taxon>Actinomycetes</taxon>
        <taxon>Micromonosporales</taxon>
        <taxon>Micromonosporaceae</taxon>
        <taxon>Phytomonospora</taxon>
    </lineage>
</organism>
<dbReference type="EMBL" id="JACHGT010000004">
    <property type="protein sequence ID" value="MBB6034545.1"/>
    <property type="molecule type" value="Genomic_DNA"/>
</dbReference>
<feature type="transmembrane region" description="Helical" evidence="5">
    <location>
        <begin position="80"/>
        <end position="99"/>
    </location>
</feature>
<sequence length="275" mass="29861">MIEAVESSRLRAYGYWAATLIIAAESALGGVWDVLRTDYVRDVLEVRLGYPWYVAVLLGVWKIPGAIVLILPRLPRLKEWVYAGVVFVYSGAFVSHLAVGETAAAFGPLGFALITAVSWALRPESRRDPAPYGRAFARLLPKAPARRTATTVVYWVTTVAFVGALFSGGIADLLHREETLAGMVALGYPPYFLYIIGAWKVLGTAAFLAPGFGRLKEWAYAGAFFNFTGAAVSHAFSGSASWHVVYTSLFALTVLVSWAARPPDRVLGDVRTGRA</sequence>
<feature type="transmembrane region" description="Helical" evidence="5">
    <location>
        <begin position="218"/>
        <end position="236"/>
    </location>
</feature>
<evidence type="ECO:0000256" key="5">
    <source>
        <dbReference type="SAM" id="Phobius"/>
    </source>
</evidence>
<dbReference type="Proteomes" id="UP000548476">
    <property type="component" value="Unassembled WGS sequence"/>
</dbReference>
<keyword evidence="4 5" id="KW-0472">Membrane</keyword>
<evidence type="ECO:0000256" key="1">
    <source>
        <dbReference type="ARBA" id="ARBA00004141"/>
    </source>
</evidence>
<keyword evidence="7" id="KW-1185">Reference proteome</keyword>
<name>A0A841FG15_9ACTN</name>
<evidence type="ECO:0000256" key="4">
    <source>
        <dbReference type="ARBA" id="ARBA00023136"/>
    </source>
</evidence>
<dbReference type="GO" id="GO:0016020">
    <property type="term" value="C:membrane"/>
    <property type="evidence" value="ECO:0007669"/>
    <property type="project" value="UniProtKB-SubCell"/>
</dbReference>
<evidence type="ECO:0000313" key="6">
    <source>
        <dbReference type="EMBL" id="MBB6034545.1"/>
    </source>
</evidence>
<feature type="transmembrane region" description="Helical" evidence="5">
    <location>
        <begin position="242"/>
        <end position="260"/>
    </location>
</feature>
<dbReference type="RefSeq" id="WP_203686869.1">
    <property type="nucleotide sequence ID" value="NZ_BONT01000088.1"/>
</dbReference>
<feature type="transmembrane region" description="Helical" evidence="5">
    <location>
        <begin position="12"/>
        <end position="32"/>
    </location>
</feature>
<gene>
    <name evidence="6" type="ORF">HNR73_002395</name>
</gene>
<keyword evidence="3 5" id="KW-1133">Transmembrane helix</keyword>
<evidence type="ECO:0000256" key="2">
    <source>
        <dbReference type="ARBA" id="ARBA00022692"/>
    </source>
</evidence>
<feature type="transmembrane region" description="Helical" evidence="5">
    <location>
        <begin position="191"/>
        <end position="211"/>
    </location>
</feature>
<proteinExistence type="predicted"/>
<feature type="transmembrane region" description="Helical" evidence="5">
    <location>
        <begin position="105"/>
        <end position="121"/>
    </location>
</feature>
<comment type="caution">
    <text evidence="6">The sequence shown here is derived from an EMBL/GenBank/DDBJ whole genome shotgun (WGS) entry which is preliminary data.</text>
</comment>
<dbReference type="InterPro" id="IPR032808">
    <property type="entry name" value="DoxX"/>
</dbReference>
<dbReference type="AlphaFoldDB" id="A0A841FG15"/>
<reference evidence="6 7" key="1">
    <citation type="submission" date="2020-08" db="EMBL/GenBank/DDBJ databases">
        <title>Genomic Encyclopedia of Type Strains, Phase IV (KMG-IV): sequencing the most valuable type-strain genomes for metagenomic binning, comparative biology and taxonomic classification.</title>
        <authorList>
            <person name="Goeker M."/>
        </authorList>
    </citation>
    <scope>NUCLEOTIDE SEQUENCE [LARGE SCALE GENOMIC DNA]</scope>
    <source>
        <strain evidence="6 7">YIM 65646</strain>
    </source>
</reference>
<feature type="transmembrane region" description="Helical" evidence="5">
    <location>
        <begin position="52"/>
        <end position="71"/>
    </location>
</feature>
<evidence type="ECO:0000313" key="7">
    <source>
        <dbReference type="Proteomes" id="UP000548476"/>
    </source>
</evidence>
<accession>A0A841FG15</accession>
<dbReference type="Pfam" id="PF13564">
    <property type="entry name" value="DoxX_2"/>
    <property type="match status" value="2"/>
</dbReference>
<comment type="subcellular location">
    <subcellularLocation>
        <location evidence="1">Membrane</location>
        <topology evidence="1">Multi-pass membrane protein</topology>
    </subcellularLocation>
</comment>
<keyword evidence="2 5" id="KW-0812">Transmembrane</keyword>
<evidence type="ECO:0000256" key="3">
    <source>
        <dbReference type="ARBA" id="ARBA00022989"/>
    </source>
</evidence>
<protein>
    <submittedName>
        <fullName evidence="6">Putative membrane protein YphA (DoxX/SURF4 family)</fullName>
    </submittedName>
</protein>